<keyword evidence="3 5" id="KW-0378">Hydrolase</keyword>
<proteinExistence type="inferred from homology"/>
<name>A0A327WAP2_9BACT</name>
<dbReference type="PANTHER" id="PTHR43806">
    <property type="entry name" value="PEPTIDASE S8"/>
    <property type="match status" value="1"/>
</dbReference>
<dbReference type="InterPro" id="IPR000209">
    <property type="entry name" value="Peptidase_S8/S53_dom"/>
</dbReference>
<reference evidence="7 8" key="1">
    <citation type="submission" date="2018-06" db="EMBL/GenBank/DDBJ databases">
        <title>Genomic Encyclopedia of Archaeal and Bacterial Type Strains, Phase II (KMG-II): from individual species to whole genera.</title>
        <authorList>
            <person name="Goeker M."/>
        </authorList>
    </citation>
    <scope>NUCLEOTIDE SEQUENCE [LARGE SCALE GENOMIC DNA]</scope>
    <source>
        <strain evidence="7 8">DSM 29821</strain>
    </source>
</reference>
<accession>A0A327WAP2</accession>
<evidence type="ECO:0000313" key="8">
    <source>
        <dbReference type="Proteomes" id="UP000249819"/>
    </source>
</evidence>
<dbReference type="InterPro" id="IPR036852">
    <property type="entry name" value="Peptidase_S8/S53_dom_sf"/>
</dbReference>
<dbReference type="InterPro" id="IPR050131">
    <property type="entry name" value="Peptidase_S8_subtilisin-like"/>
</dbReference>
<evidence type="ECO:0000256" key="5">
    <source>
        <dbReference type="PROSITE-ProRule" id="PRU01240"/>
    </source>
</evidence>
<dbReference type="AlphaFoldDB" id="A0A327WAP2"/>
<protein>
    <submittedName>
        <fullName evidence="7">Subtilase family protein</fullName>
    </submittedName>
</protein>
<keyword evidence="2 5" id="KW-0645">Protease</keyword>
<dbReference type="OrthoDB" id="1489285at2"/>
<evidence type="ECO:0000256" key="4">
    <source>
        <dbReference type="ARBA" id="ARBA00022825"/>
    </source>
</evidence>
<dbReference type="PRINTS" id="PR00723">
    <property type="entry name" value="SUBTILISIN"/>
</dbReference>
<sequence>MKRRNLLLLLIIILIILLLLLLRHCNSGGDTGNKPTIDSPYKIPDYRKDQVVIFFKQPPNAAIISRIKQSMASSGIDTSKITVQKCANCTDMQIELWNAPHMDTYAVSEPVKGGSSSGSGSNGVGEDTALFAPNFIVSTPPEEYPNMPYDSLGRKRAIRFPSKAGADTVKVAILDTGIDDQLMGYQQLFWKNPDETLNNADDDHNCLKDDIYGWNFVDNNNNLRDDSRDGHGTHIALFIINEFQRDQTNALQLMILKTHNSKSEGDMFNILCAMSYAANKGANVINASWGYYSLFKHATPYSQIDSIITAGLAARGILFVTAAGNRMAAPDDSAMKAGITGTNLRNLDLHYFYPACLGGSNNNIIVATTVNDSMVSPTQNFSPFYVDLGVLADEEEGGFLKFKVPYTLGTPQYVSGSSYATAIVTGRIAATCKKNAYTAPLRKSNFLQTAGLDIKGSAKLDQNKQVNGGKYIIHN</sequence>
<dbReference type="GO" id="GO:0006508">
    <property type="term" value="P:proteolysis"/>
    <property type="evidence" value="ECO:0007669"/>
    <property type="project" value="UniProtKB-KW"/>
</dbReference>
<evidence type="ECO:0000313" key="7">
    <source>
        <dbReference type="EMBL" id="RAJ87653.1"/>
    </source>
</evidence>
<feature type="active site" description="Charge relay system" evidence="5">
    <location>
        <position position="175"/>
    </location>
</feature>
<dbReference type="GO" id="GO:0004252">
    <property type="term" value="F:serine-type endopeptidase activity"/>
    <property type="evidence" value="ECO:0007669"/>
    <property type="project" value="UniProtKB-UniRule"/>
</dbReference>
<dbReference type="PROSITE" id="PS51892">
    <property type="entry name" value="SUBTILASE"/>
    <property type="match status" value="1"/>
</dbReference>
<evidence type="ECO:0000256" key="2">
    <source>
        <dbReference type="ARBA" id="ARBA00022670"/>
    </source>
</evidence>
<dbReference type="InterPro" id="IPR015500">
    <property type="entry name" value="Peptidase_S8_subtilisin-rel"/>
</dbReference>
<organism evidence="7 8">
    <name type="scientific">Chitinophaga dinghuensis</name>
    <dbReference type="NCBI Taxonomy" id="1539050"/>
    <lineage>
        <taxon>Bacteria</taxon>
        <taxon>Pseudomonadati</taxon>
        <taxon>Bacteroidota</taxon>
        <taxon>Chitinophagia</taxon>
        <taxon>Chitinophagales</taxon>
        <taxon>Chitinophagaceae</taxon>
        <taxon>Chitinophaga</taxon>
    </lineage>
</organism>
<dbReference type="SUPFAM" id="SSF52743">
    <property type="entry name" value="Subtilisin-like"/>
    <property type="match status" value="1"/>
</dbReference>
<keyword evidence="4 5" id="KW-0720">Serine protease</keyword>
<evidence type="ECO:0000259" key="6">
    <source>
        <dbReference type="Pfam" id="PF00082"/>
    </source>
</evidence>
<dbReference type="Proteomes" id="UP000249819">
    <property type="component" value="Unassembled WGS sequence"/>
</dbReference>
<feature type="active site" description="Charge relay system" evidence="5">
    <location>
        <position position="418"/>
    </location>
</feature>
<evidence type="ECO:0000256" key="1">
    <source>
        <dbReference type="ARBA" id="ARBA00011073"/>
    </source>
</evidence>
<feature type="active site" description="Charge relay system" evidence="5">
    <location>
        <position position="231"/>
    </location>
</feature>
<comment type="similarity">
    <text evidence="1 5">Belongs to the peptidase S8 family.</text>
</comment>
<dbReference type="Gene3D" id="3.40.50.200">
    <property type="entry name" value="Peptidase S8/S53 domain"/>
    <property type="match status" value="1"/>
</dbReference>
<comment type="caution">
    <text evidence="7">The sequence shown here is derived from an EMBL/GenBank/DDBJ whole genome shotgun (WGS) entry which is preliminary data.</text>
</comment>
<dbReference type="PANTHER" id="PTHR43806:SF11">
    <property type="entry name" value="CEREVISIN-RELATED"/>
    <property type="match status" value="1"/>
</dbReference>
<evidence type="ECO:0000256" key="3">
    <source>
        <dbReference type="ARBA" id="ARBA00022801"/>
    </source>
</evidence>
<dbReference type="RefSeq" id="WP_111590329.1">
    <property type="nucleotide sequence ID" value="NZ_QLMA01000001.1"/>
</dbReference>
<dbReference type="EMBL" id="QLMA01000001">
    <property type="protein sequence ID" value="RAJ87653.1"/>
    <property type="molecule type" value="Genomic_DNA"/>
</dbReference>
<gene>
    <name evidence="7" type="ORF">CLV59_101414</name>
</gene>
<keyword evidence="8" id="KW-1185">Reference proteome</keyword>
<feature type="domain" description="Peptidase S8/S53" evidence="6">
    <location>
        <begin position="168"/>
        <end position="438"/>
    </location>
</feature>
<dbReference type="GO" id="GO:0005615">
    <property type="term" value="C:extracellular space"/>
    <property type="evidence" value="ECO:0007669"/>
    <property type="project" value="TreeGrafter"/>
</dbReference>
<dbReference type="Pfam" id="PF00082">
    <property type="entry name" value="Peptidase_S8"/>
    <property type="match status" value="1"/>
</dbReference>